<organism evidence="3 4">
    <name type="scientific">Flavobacterium procerum</name>
    <dbReference type="NCBI Taxonomy" id="1455569"/>
    <lineage>
        <taxon>Bacteria</taxon>
        <taxon>Pseudomonadati</taxon>
        <taxon>Bacteroidota</taxon>
        <taxon>Flavobacteriia</taxon>
        <taxon>Flavobacteriales</taxon>
        <taxon>Flavobacteriaceae</taxon>
        <taxon>Flavobacterium</taxon>
    </lineage>
</organism>
<accession>A0ABV6C0U3</accession>
<feature type="domain" description="Peptidase M17 leucyl aminopeptidase N-terminal" evidence="2">
    <location>
        <begin position="91"/>
        <end position="197"/>
    </location>
</feature>
<evidence type="ECO:0000259" key="2">
    <source>
        <dbReference type="Pfam" id="PF02789"/>
    </source>
</evidence>
<reference evidence="3 4" key="1">
    <citation type="submission" date="2024-09" db="EMBL/GenBank/DDBJ databases">
        <authorList>
            <person name="Sun Q."/>
            <person name="Mori K."/>
        </authorList>
    </citation>
    <scope>NUCLEOTIDE SEQUENCE [LARGE SCALE GENOMIC DNA]</scope>
    <source>
        <strain evidence="3 4">CGMCC 1.12926</strain>
    </source>
</reference>
<dbReference type="Gene3D" id="3.40.220.10">
    <property type="entry name" value="Leucine Aminopeptidase, subunit E, domain 1"/>
    <property type="match status" value="1"/>
</dbReference>
<dbReference type="RefSeq" id="WP_379682825.1">
    <property type="nucleotide sequence ID" value="NZ_JBHLYW010000032.1"/>
</dbReference>
<proteinExistence type="predicted"/>
<gene>
    <name evidence="3" type="ORF">ACFFLS_25760</name>
</gene>
<evidence type="ECO:0000313" key="3">
    <source>
        <dbReference type="EMBL" id="MFC0080471.1"/>
    </source>
</evidence>
<dbReference type="InterPro" id="IPR043472">
    <property type="entry name" value="Macro_dom-like"/>
</dbReference>
<evidence type="ECO:0000256" key="1">
    <source>
        <dbReference type="SAM" id="SignalP"/>
    </source>
</evidence>
<sequence>MKKATFFKKYTIRKIILILLIFTGLTTSVSAQNAALGSTTTWGKVDGVAVNGLVQGPSAAVAELQVACVFEYTEGDIFNPPALPANLNGMVHLDDALKGIITELRKSGKFTGHSLETLLITPPKGTLASKKLLLIGLGDRNKFIPDLMISVGSTAMREALRLGATDFSFASDIKDAGIDSPTALVAENVVLGSFEAYRTQTYLKDKRLSDHKPLSKIILLAGPAFYTVAGEGIKEAIAKLNAKS</sequence>
<dbReference type="Proteomes" id="UP001589734">
    <property type="component" value="Unassembled WGS sequence"/>
</dbReference>
<dbReference type="Pfam" id="PF02789">
    <property type="entry name" value="Peptidase_M17_N"/>
    <property type="match status" value="1"/>
</dbReference>
<dbReference type="EMBL" id="JBHLYW010000032">
    <property type="protein sequence ID" value="MFC0080471.1"/>
    <property type="molecule type" value="Genomic_DNA"/>
</dbReference>
<keyword evidence="1" id="KW-0732">Signal</keyword>
<feature type="signal peptide" evidence="1">
    <location>
        <begin position="1"/>
        <end position="31"/>
    </location>
</feature>
<feature type="chain" id="PRO_5046083823" evidence="1">
    <location>
        <begin position="32"/>
        <end position="244"/>
    </location>
</feature>
<dbReference type="InterPro" id="IPR008283">
    <property type="entry name" value="Peptidase_M17_N"/>
</dbReference>
<comment type="caution">
    <text evidence="3">The sequence shown here is derived from an EMBL/GenBank/DDBJ whole genome shotgun (WGS) entry which is preliminary data.</text>
</comment>
<evidence type="ECO:0000313" key="4">
    <source>
        <dbReference type="Proteomes" id="UP001589734"/>
    </source>
</evidence>
<keyword evidence="4" id="KW-1185">Reference proteome</keyword>
<dbReference type="SUPFAM" id="SSF52949">
    <property type="entry name" value="Macro domain-like"/>
    <property type="match status" value="1"/>
</dbReference>
<protein>
    <submittedName>
        <fullName evidence="3">M17 family peptidase N-terminal domain-containing protein</fullName>
    </submittedName>
</protein>
<name>A0ABV6C0U3_9FLAO</name>